<dbReference type="Gene3D" id="3.40.50.720">
    <property type="entry name" value="NAD(P)-binding Rossmann-like Domain"/>
    <property type="match status" value="1"/>
</dbReference>
<dbReference type="InterPro" id="IPR036291">
    <property type="entry name" value="NAD(P)-bd_dom_sf"/>
</dbReference>
<dbReference type="Pfam" id="PF01370">
    <property type="entry name" value="Epimerase"/>
    <property type="match status" value="1"/>
</dbReference>
<gene>
    <name evidence="2" type="ORF">E4O92_20030</name>
</gene>
<organism evidence="2 3">
    <name type="scientific">Massilia horti</name>
    <dbReference type="NCBI Taxonomy" id="2562153"/>
    <lineage>
        <taxon>Bacteria</taxon>
        <taxon>Pseudomonadati</taxon>
        <taxon>Pseudomonadota</taxon>
        <taxon>Betaproteobacteria</taxon>
        <taxon>Burkholderiales</taxon>
        <taxon>Oxalobacteraceae</taxon>
        <taxon>Telluria group</taxon>
        <taxon>Massilia</taxon>
    </lineage>
</organism>
<evidence type="ECO:0000313" key="3">
    <source>
        <dbReference type="Proteomes" id="UP000297258"/>
    </source>
</evidence>
<dbReference type="Proteomes" id="UP000297258">
    <property type="component" value="Unassembled WGS sequence"/>
</dbReference>
<dbReference type="OrthoDB" id="112777at2"/>
<dbReference type="AlphaFoldDB" id="A0A4Y9SQ83"/>
<comment type="caution">
    <text evidence="2">The sequence shown here is derived from an EMBL/GenBank/DDBJ whole genome shotgun (WGS) entry which is preliminary data.</text>
</comment>
<keyword evidence="3" id="KW-1185">Reference proteome</keyword>
<dbReference type="EMBL" id="SPUM01000132">
    <property type="protein sequence ID" value="TFW28922.1"/>
    <property type="molecule type" value="Genomic_DNA"/>
</dbReference>
<protein>
    <submittedName>
        <fullName evidence="2">NAD-dependent epimerase/dehydratase family protein</fullName>
    </submittedName>
</protein>
<dbReference type="InterPro" id="IPR001509">
    <property type="entry name" value="Epimerase_deHydtase"/>
</dbReference>
<feature type="domain" description="NAD-dependent epimerase/dehydratase" evidence="1">
    <location>
        <begin position="10"/>
        <end position="211"/>
    </location>
</feature>
<sequence>MKSRNHVVLGTGVLGLAVARYLADQGTTALLVNRSGTPADDWPVHACDASDPKALAKVLTRPTTLYVCAAPPYWRWESEFPLLAEGIARAVTGGDVDIILADNVYAYGPCAGAFREGDPARPCSRKGQVRQAVTERLMGLHGQPGLRVAVVRGATFFGPGVEQSSVGQAVFNSTLDGKTTWILGDPHAAQAYTYVPDFAAAMVELARHSSSFGHVWHAPSHSAASQLAFLETVSGLGEHPLKLRTVGPLMMRCLGLFNPAMRELQEMMYLYDKPWAFSSELTQSTFGIARTPFATAIANTAASARAARTLAMN</sequence>
<proteinExistence type="predicted"/>
<accession>A0A4Y9SQ83</accession>
<name>A0A4Y9SQ83_9BURK</name>
<dbReference type="SUPFAM" id="SSF51735">
    <property type="entry name" value="NAD(P)-binding Rossmann-fold domains"/>
    <property type="match status" value="1"/>
</dbReference>
<dbReference type="RefSeq" id="WP_135191423.1">
    <property type="nucleotide sequence ID" value="NZ_SPUM01000132.1"/>
</dbReference>
<reference evidence="2 3" key="1">
    <citation type="submission" date="2019-03" db="EMBL/GenBank/DDBJ databases">
        <title>Draft genome of Massilia hortus sp. nov., a novel bacterial species of the Oxalobacteraceae family.</title>
        <authorList>
            <person name="Peta V."/>
            <person name="Raths R."/>
            <person name="Bucking H."/>
        </authorList>
    </citation>
    <scope>NUCLEOTIDE SEQUENCE [LARGE SCALE GENOMIC DNA]</scope>
    <source>
        <strain evidence="2 3">ONC3</strain>
    </source>
</reference>
<evidence type="ECO:0000259" key="1">
    <source>
        <dbReference type="Pfam" id="PF01370"/>
    </source>
</evidence>
<evidence type="ECO:0000313" key="2">
    <source>
        <dbReference type="EMBL" id="TFW28922.1"/>
    </source>
</evidence>